<sequence length="199" mass="20270">MTWWLKTRATAGIAAAVLLTIVLGILADDAELPIPVLTGQSGSFLVGHLITVAPAAMLLYGISGSDHRIESIAVRPTHNWNAVLGLAAAALAWLAAALLYAVTGNDIAVVLGRNTAGYIGVAMAVAAFTGPRLAGAATALVPLLCAATGWAQGGQPEPWAWVLHPAQSSIAIAAAAVMLILGTVLTLTRSTTTRLATGY</sequence>
<keyword evidence="3" id="KW-1185">Reference proteome</keyword>
<reference evidence="3" key="1">
    <citation type="journal article" date="2019" name="Int. J. Syst. Evol. Microbiol.">
        <title>The Global Catalogue of Microorganisms (GCM) 10K type strain sequencing project: providing services to taxonomists for standard genome sequencing and annotation.</title>
        <authorList>
            <consortium name="The Broad Institute Genomics Platform"/>
            <consortium name="The Broad Institute Genome Sequencing Center for Infectious Disease"/>
            <person name="Wu L."/>
            <person name="Ma J."/>
        </authorList>
    </citation>
    <scope>NUCLEOTIDE SEQUENCE [LARGE SCALE GENOMIC DNA]</scope>
    <source>
        <strain evidence="3">CGMCC 4.7139</strain>
    </source>
</reference>
<feature type="transmembrane region" description="Helical" evidence="1">
    <location>
        <begin position="82"/>
        <end position="101"/>
    </location>
</feature>
<evidence type="ECO:0000313" key="3">
    <source>
        <dbReference type="Proteomes" id="UP001595993"/>
    </source>
</evidence>
<evidence type="ECO:0008006" key="4">
    <source>
        <dbReference type="Google" id="ProtNLM"/>
    </source>
</evidence>
<keyword evidence="1" id="KW-0812">Transmembrane</keyword>
<dbReference type="RefSeq" id="WP_381200744.1">
    <property type="nucleotide sequence ID" value="NZ_JBHSFE010000025.1"/>
</dbReference>
<dbReference type="Proteomes" id="UP001595993">
    <property type="component" value="Unassembled WGS sequence"/>
</dbReference>
<organism evidence="2 3">
    <name type="scientific">Streptomyces maoxianensis</name>
    <dbReference type="NCBI Taxonomy" id="1459942"/>
    <lineage>
        <taxon>Bacteria</taxon>
        <taxon>Bacillati</taxon>
        <taxon>Actinomycetota</taxon>
        <taxon>Actinomycetes</taxon>
        <taxon>Kitasatosporales</taxon>
        <taxon>Streptomycetaceae</taxon>
        <taxon>Streptomyces</taxon>
    </lineage>
</organism>
<name>A0ABV9GBN0_9ACTN</name>
<feature type="transmembrane region" description="Helical" evidence="1">
    <location>
        <begin position="133"/>
        <end position="150"/>
    </location>
</feature>
<evidence type="ECO:0000313" key="2">
    <source>
        <dbReference type="EMBL" id="MFC4611517.1"/>
    </source>
</evidence>
<feature type="transmembrane region" description="Helical" evidence="1">
    <location>
        <begin position="170"/>
        <end position="188"/>
    </location>
</feature>
<gene>
    <name evidence="2" type="ORF">ACFO9E_27555</name>
</gene>
<proteinExistence type="predicted"/>
<keyword evidence="1" id="KW-1133">Transmembrane helix</keyword>
<evidence type="ECO:0000256" key="1">
    <source>
        <dbReference type="SAM" id="Phobius"/>
    </source>
</evidence>
<feature type="transmembrane region" description="Helical" evidence="1">
    <location>
        <begin position="107"/>
        <end position="126"/>
    </location>
</feature>
<protein>
    <recommendedName>
        <fullName evidence="4">ABC transporter</fullName>
    </recommendedName>
</protein>
<accession>A0ABV9GBN0</accession>
<feature type="transmembrane region" description="Helical" evidence="1">
    <location>
        <begin position="43"/>
        <end position="62"/>
    </location>
</feature>
<dbReference type="EMBL" id="JBHSFE010000025">
    <property type="protein sequence ID" value="MFC4611517.1"/>
    <property type="molecule type" value="Genomic_DNA"/>
</dbReference>
<keyword evidence="1" id="KW-0472">Membrane</keyword>
<comment type="caution">
    <text evidence="2">The sequence shown here is derived from an EMBL/GenBank/DDBJ whole genome shotgun (WGS) entry which is preliminary data.</text>
</comment>